<sequence length="185" mass="20454">MVAEKVVETGNLRLVPCDAQLLKMAIKGNKQLSEFLGVSLADHWTQFGVGALQYALDQILARPWELGWWTYFPIHKLDNMLIGSGGYKGSPTEEGTVELGYEIAPGYCNRGLATEMTRGLIMKAFTDNRVKSILAHTLGQANASTTVLTKCGFTKIEEIESTEDGLIWKWELIRPELVGGVITFC</sequence>
<feature type="domain" description="N-acetyltransferase" evidence="1">
    <location>
        <begin position="66"/>
        <end position="154"/>
    </location>
</feature>
<dbReference type="AlphaFoldDB" id="A0A1M5EFG5"/>
<dbReference type="Pfam" id="PF13302">
    <property type="entry name" value="Acetyltransf_3"/>
    <property type="match status" value="1"/>
</dbReference>
<dbReference type="SUPFAM" id="SSF55729">
    <property type="entry name" value="Acyl-CoA N-acyltransferases (Nat)"/>
    <property type="match status" value="1"/>
</dbReference>
<organism evidence="2 3">
    <name type="scientific">Arenibacter palladensis</name>
    <dbReference type="NCBI Taxonomy" id="237373"/>
    <lineage>
        <taxon>Bacteria</taxon>
        <taxon>Pseudomonadati</taxon>
        <taxon>Bacteroidota</taxon>
        <taxon>Flavobacteriia</taxon>
        <taxon>Flavobacteriales</taxon>
        <taxon>Flavobacteriaceae</taxon>
        <taxon>Arenibacter</taxon>
    </lineage>
</organism>
<dbReference type="PANTHER" id="PTHR43792">
    <property type="entry name" value="GNAT FAMILY, PUTATIVE (AFU_ORTHOLOGUE AFUA_3G00765)-RELATED-RELATED"/>
    <property type="match status" value="1"/>
</dbReference>
<dbReference type="GO" id="GO:0016747">
    <property type="term" value="F:acyltransferase activity, transferring groups other than amino-acyl groups"/>
    <property type="evidence" value="ECO:0007669"/>
    <property type="project" value="InterPro"/>
</dbReference>
<keyword evidence="3" id="KW-1185">Reference proteome</keyword>
<dbReference type="InterPro" id="IPR051531">
    <property type="entry name" value="N-acetyltransferase"/>
</dbReference>
<dbReference type="Gene3D" id="3.40.630.30">
    <property type="match status" value="1"/>
</dbReference>
<name>A0A1M5EFG5_9FLAO</name>
<dbReference type="Proteomes" id="UP000184406">
    <property type="component" value="Unassembled WGS sequence"/>
</dbReference>
<gene>
    <name evidence="2" type="ORF">SAMN03080594_107111</name>
</gene>
<keyword evidence="2" id="KW-0808">Transferase</keyword>
<dbReference type="OrthoDB" id="9811523at2"/>
<protein>
    <submittedName>
        <fullName evidence="2">Acetyltransferase (GNAT) domain-containing protein</fullName>
    </submittedName>
</protein>
<accession>A0A1M5EFG5</accession>
<evidence type="ECO:0000313" key="2">
    <source>
        <dbReference type="EMBL" id="SHF77927.1"/>
    </source>
</evidence>
<evidence type="ECO:0000259" key="1">
    <source>
        <dbReference type="Pfam" id="PF13302"/>
    </source>
</evidence>
<dbReference type="InterPro" id="IPR000182">
    <property type="entry name" value="GNAT_dom"/>
</dbReference>
<dbReference type="InterPro" id="IPR016181">
    <property type="entry name" value="Acyl_CoA_acyltransferase"/>
</dbReference>
<dbReference type="PANTHER" id="PTHR43792:SF13">
    <property type="entry name" value="ACETYLTRANSFERASE"/>
    <property type="match status" value="1"/>
</dbReference>
<proteinExistence type="predicted"/>
<dbReference type="EMBL" id="FQUX01000007">
    <property type="protein sequence ID" value="SHF77927.1"/>
    <property type="molecule type" value="Genomic_DNA"/>
</dbReference>
<evidence type="ECO:0000313" key="3">
    <source>
        <dbReference type="Proteomes" id="UP000184406"/>
    </source>
</evidence>
<reference evidence="3" key="1">
    <citation type="submission" date="2016-11" db="EMBL/GenBank/DDBJ databases">
        <authorList>
            <person name="Varghese N."/>
            <person name="Submissions S."/>
        </authorList>
    </citation>
    <scope>NUCLEOTIDE SEQUENCE [LARGE SCALE GENOMIC DNA]</scope>
    <source>
        <strain evidence="3">DSM 17539</strain>
    </source>
</reference>
<dbReference type="RefSeq" id="WP_084532659.1">
    <property type="nucleotide sequence ID" value="NZ_FQUX01000007.1"/>
</dbReference>